<feature type="region of interest" description="Disordered" evidence="1">
    <location>
        <begin position="1"/>
        <end position="73"/>
    </location>
</feature>
<keyword evidence="3" id="KW-1185">Reference proteome</keyword>
<name>A0AAV7NZD2_PLEWA</name>
<dbReference type="Proteomes" id="UP001066276">
    <property type="component" value="Chromosome 8"/>
</dbReference>
<evidence type="ECO:0000313" key="2">
    <source>
        <dbReference type="EMBL" id="KAJ1120839.1"/>
    </source>
</evidence>
<dbReference type="EMBL" id="JANPWB010000012">
    <property type="protein sequence ID" value="KAJ1120839.1"/>
    <property type="molecule type" value="Genomic_DNA"/>
</dbReference>
<sequence>MWKYSGGDDPAVMGDSEADPTPPTSQLNKCGWAQRNWGTSGYPAREPQAPTEGPVELRGASDEVSLPFVGQQE</sequence>
<proteinExistence type="predicted"/>
<accession>A0AAV7NZD2</accession>
<organism evidence="2 3">
    <name type="scientific">Pleurodeles waltl</name>
    <name type="common">Iberian ribbed newt</name>
    <dbReference type="NCBI Taxonomy" id="8319"/>
    <lineage>
        <taxon>Eukaryota</taxon>
        <taxon>Metazoa</taxon>
        <taxon>Chordata</taxon>
        <taxon>Craniata</taxon>
        <taxon>Vertebrata</taxon>
        <taxon>Euteleostomi</taxon>
        <taxon>Amphibia</taxon>
        <taxon>Batrachia</taxon>
        <taxon>Caudata</taxon>
        <taxon>Salamandroidea</taxon>
        <taxon>Salamandridae</taxon>
        <taxon>Pleurodelinae</taxon>
        <taxon>Pleurodeles</taxon>
    </lineage>
</organism>
<gene>
    <name evidence="2" type="ORF">NDU88_008988</name>
</gene>
<reference evidence="2" key="1">
    <citation type="journal article" date="2022" name="bioRxiv">
        <title>Sequencing and chromosome-scale assembly of the giantPleurodeles waltlgenome.</title>
        <authorList>
            <person name="Brown T."/>
            <person name="Elewa A."/>
            <person name="Iarovenko S."/>
            <person name="Subramanian E."/>
            <person name="Araus A.J."/>
            <person name="Petzold A."/>
            <person name="Susuki M."/>
            <person name="Suzuki K.-i.T."/>
            <person name="Hayashi T."/>
            <person name="Toyoda A."/>
            <person name="Oliveira C."/>
            <person name="Osipova E."/>
            <person name="Leigh N.D."/>
            <person name="Simon A."/>
            <person name="Yun M.H."/>
        </authorList>
    </citation>
    <scope>NUCLEOTIDE SEQUENCE</scope>
    <source>
        <strain evidence="2">20211129_DDA</strain>
        <tissue evidence="2">Liver</tissue>
    </source>
</reference>
<comment type="caution">
    <text evidence="2">The sequence shown here is derived from an EMBL/GenBank/DDBJ whole genome shotgun (WGS) entry which is preliminary data.</text>
</comment>
<protein>
    <submittedName>
        <fullName evidence="2">Uncharacterized protein</fullName>
    </submittedName>
</protein>
<dbReference type="AlphaFoldDB" id="A0AAV7NZD2"/>
<evidence type="ECO:0000256" key="1">
    <source>
        <dbReference type="SAM" id="MobiDB-lite"/>
    </source>
</evidence>
<evidence type="ECO:0000313" key="3">
    <source>
        <dbReference type="Proteomes" id="UP001066276"/>
    </source>
</evidence>